<comment type="caution">
    <text evidence="1">The sequence shown here is derived from an EMBL/GenBank/DDBJ whole genome shotgun (WGS) entry which is preliminary data.</text>
</comment>
<dbReference type="AlphaFoldDB" id="A0A540M703"/>
<gene>
    <name evidence="1" type="ORF">C1H46_019906</name>
</gene>
<sequence>MLAKGVAASYFDRTTNQRFQSVVLDPSKAKGNRNYKEQWRTCGATVYTAKLAARTQVHKMEGKPSPCTASKFYMV</sequence>
<reference evidence="1 2" key="1">
    <citation type="journal article" date="2019" name="G3 (Bethesda)">
        <title>Sequencing of a Wild Apple (Malus baccata) Genome Unravels the Differences Between Cultivated and Wild Apple Species Regarding Disease Resistance and Cold Tolerance.</title>
        <authorList>
            <person name="Chen X."/>
        </authorList>
    </citation>
    <scope>NUCLEOTIDE SEQUENCE [LARGE SCALE GENOMIC DNA]</scope>
    <source>
        <strain evidence="2">cv. Shandingzi</strain>
        <tissue evidence="1">Leaves</tissue>
    </source>
</reference>
<keyword evidence="2" id="KW-1185">Reference proteome</keyword>
<dbReference type="Proteomes" id="UP000315295">
    <property type="component" value="Unassembled WGS sequence"/>
</dbReference>
<evidence type="ECO:0000313" key="2">
    <source>
        <dbReference type="Proteomes" id="UP000315295"/>
    </source>
</evidence>
<evidence type="ECO:0000313" key="1">
    <source>
        <dbReference type="EMBL" id="TQD94485.1"/>
    </source>
</evidence>
<name>A0A540M703_MALBA</name>
<organism evidence="1 2">
    <name type="scientific">Malus baccata</name>
    <name type="common">Siberian crab apple</name>
    <name type="synonym">Pyrus baccata</name>
    <dbReference type="NCBI Taxonomy" id="106549"/>
    <lineage>
        <taxon>Eukaryota</taxon>
        <taxon>Viridiplantae</taxon>
        <taxon>Streptophyta</taxon>
        <taxon>Embryophyta</taxon>
        <taxon>Tracheophyta</taxon>
        <taxon>Spermatophyta</taxon>
        <taxon>Magnoliopsida</taxon>
        <taxon>eudicotyledons</taxon>
        <taxon>Gunneridae</taxon>
        <taxon>Pentapetalae</taxon>
        <taxon>rosids</taxon>
        <taxon>fabids</taxon>
        <taxon>Rosales</taxon>
        <taxon>Rosaceae</taxon>
        <taxon>Amygdaloideae</taxon>
        <taxon>Maleae</taxon>
        <taxon>Malus</taxon>
    </lineage>
</organism>
<dbReference type="EMBL" id="VIEB01000341">
    <property type="protein sequence ID" value="TQD94485.1"/>
    <property type="molecule type" value="Genomic_DNA"/>
</dbReference>
<proteinExistence type="predicted"/>
<accession>A0A540M703</accession>
<protein>
    <submittedName>
        <fullName evidence="1">Uncharacterized protein</fullName>
    </submittedName>
</protein>